<dbReference type="RefSeq" id="WP_183530597.1">
    <property type="nucleotide sequence ID" value="NZ_JACIJM010000011.1"/>
</dbReference>
<sequence length="79" mass="8593">MNDEATPIARLIGPDGKSIVGLVYVWETSELAILWLNPRKTAAFVDPKIGASMWATAKSRTPEDVIALLGRLQTLAKQS</sequence>
<comment type="caution">
    <text evidence="1">The sequence shown here is derived from an EMBL/GenBank/DDBJ whole genome shotgun (WGS) entry which is preliminary data.</text>
</comment>
<evidence type="ECO:0000313" key="2">
    <source>
        <dbReference type="Proteomes" id="UP000535415"/>
    </source>
</evidence>
<organism evidence="1 2">
    <name type="scientific">Yoonia ponticola</name>
    <dbReference type="NCBI Taxonomy" id="1524255"/>
    <lineage>
        <taxon>Bacteria</taxon>
        <taxon>Pseudomonadati</taxon>
        <taxon>Pseudomonadota</taxon>
        <taxon>Alphaproteobacteria</taxon>
        <taxon>Rhodobacterales</taxon>
        <taxon>Paracoccaceae</taxon>
        <taxon>Yoonia</taxon>
    </lineage>
</organism>
<keyword evidence="2" id="KW-1185">Reference proteome</keyword>
<dbReference type="EMBL" id="JACIJM010000011">
    <property type="protein sequence ID" value="MBB5723567.1"/>
    <property type="molecule type" value="Genomic_DNA"/>
</dbReference>
<gene>
    <name evidence="1" type="ORF">FHS72_003212</name>
</gene>
<dbReference type="Proteomes" id="UP000535415">
    <property type="component" value="Unassembled WGS sequence"/>
</dbReference>
<proteinExistence type="predicted"/>
<dbReference type="AlphaFoldDB" id="A0A7W9BN23"/>
<name>A0A7W9BN23_9RHOB</name>
<protein>
    <submittedName>
        <fullName evidence="1">Uncharacterized protein</fullName>
    </submittedName>
</protein>
<accession>A0A7W9BN23</accession>
<reference evidence="1 2" key="1">
    <citation type="submission" date="2020-08" db="EMBL/GenBank/DDBJ databases">
        <title>Genomic Encyclopedia of Type Strains, Phase IV (KMG-IV): sequencing the most valuable type-strain genomes for metagenomic binning, comparative biology and taxonomic classification.</title>
        <authorList>
            <person name="Goeker M."/>
        </authorList>
    </citation>
    <scope>NUCLEOTIDE SEQUENCE [LARGE SCALE GENOMIC DNA]</scope>
    <source>
        <strain evidence="1 2">DSM 101064</strain>
    </source>
</reference>
<evidence type="ECO:0000313" key="1">
    <source>
        <dbReference type="EMBL" id="MBB5723567.1"/>
    </source>
</evidence>